<proteinExistence type="predicted"/>
<reference evidence="1 2" key="1">
    <citation type="submission" date="2019-04" db="EMBL/GenBank/DDBJ databases">
        <title>Chromosome genome assembly for Takifugu flavidus.</title>
        <authorList>
            <person name="Xiao S."/>
        </authorList>
    </citation>
    <scope>NUCLEOTIDE SEQUENCE [LARGE SCALE GENOMIC DNA]</scope>
    <source>
        <strain evidence="1">HTHZ2018</strain>
        <tissue evidence="1">Muscle</tissue>
    </source>
</reference>
<comment type="caution">
    <text evidence="1">The sequence shown here is derived from an EMBL/GenBank/DDBJ whole genome shotgun (WGS) entry which is preliminary data.</text>
</comment>
<organism evidence="1 2">
    <name type="scientific">Takifugu flavidus</name>
    <name type="common">sansaifugu</name>
    <dbReference type="NCBI Taxonomy" id="433684"/>
    <lineage>
        <taxon>Eukaryota</taxon>
        <taxon>Metazoa</taxon>
        <taxon>Chordata</taxon>
        <taxon>Craniata</taxon>
        <taxon>Vertebrata</taxon>
        <taxon>Euteleostomi</taxon>
        <taxon>Actinopterygii</taxon>
        <taxon>Neopterygii</taxon>
        <taxon>Teleostei</taxon>
        <taxon>Neoteleostei</taxon>
        <taxon>Acanthomorphata</taxon>
        <taxon>Eupercaria</taxon>
        <taxon>Tetraodontiformes</taxon>
        <taxon>Tetradontoidea</taxon>
        <taxon>Tetraodontidae</taxon>
        <taxon>Takifugu</taxon>
    </lineage>
</organism>
<evidence type="ECO:0000313" key="2">
    <source>
        <dbReference type="Proteomes" id="UP000324091"/>
    </source>
</evidence>
<name>A0A5C6NFM0_9TELE</name>
<dbReference type="EMBL" id="RHFK02000014">
    <property type="protein sequence ID" value="TWW65678.1"/>
    <property type="molecule type" value="Genomic_DNA"/>
</dbReference>
<keyword evidence="2" id="KW-1185">Reference proteome</keyword>
<sequence length="77" mass="8903">MTTVCFVFVFFNKSPYKHMQVHHKMDMSYRLFDHEVAAVSQALQWCPTDLSECKGLSSIPFDIEPITQPQMVVYCGL</sequence>
<protein>
    <submittedName>
        <fullName evidence="1">Uncharacterized protein</fullName>
    </submittedName>
</protein>
<dbReference type="Proteomes" id="UP000324091">
    <property type="component" value="Chromosome 21"/>
</dbReference>
<evidence type="ECO:0000313" key="1">
    <source>
        <dbReference type="EMBL" id="TWW65678.1"/>
    </source>
</evidence>
<dbReference type="AlphaFoldDB" id="A0A5C6NFM0"/>
<gene>
    <name evidence="1" type="ORF">D4764_21G0005780</name>
</gene>
<accession>A0A5C6NFM0</accession>